<dbReference type="InterPro" id="IPR036034">
    <property type="entry name" value="PDZ_sf"/>
</dbReference>
<gene>
    <name evidence="3" type="ORF">CTAYLR_001738</name>
</gene>
<reference evidence="3" key="1">
    <citation type="submission" date="2023-01" db="EMBL/GenBank/DDBJ databases">
        <title>Metagenome sequencing of chrysophaentin producing Chrysophaeum taylorii.</title>
        <authorList>
            <person name="Davison J."/>
            <person name="Bewley C."/>
        </authorList>
    </citation>
    <scope>NUCLEOTIDE SEQUENCE</scope>
    <source>
        <strain evidence="3">NIES-1699</strain>
    </source>
</reference>
<evidence type="ECO:0000259" key="2">
    <source>
        <dbReference type="PROSITE" id="PS50106"/>
    </source>
</evidence>
<keyword evidence="4" id="KW-1185">Reference proteome</keyword>
<dbReference type="PROSITE" id="PS50106">
    <property type="entry name" value="PDZ"/>
    <property type="match status" value="1"/>
</dbReference>
<name>A0AAD7UFB9_9STRA</name>
<sequence length="1958" mass="210415">MASSSSSSSSSSGGGESLGSRLRKAREETAEKLRVASAKARVNAAASLSAAKKTGAEFAKKLEEPTTGAARRLLESVLADWVEGGAEEEEDDKVRVSLRKGELLMRDVRLKSRSFSSLGLAGGTIGEVRVVVPWTRLGTAPVKVWVRDAKVSLSDATGDAGPASTRQLLDLVDELRANEKKSGGSKKRSGRFARRLAFRALSRVEIEAEALAVDYCGVTVRVERLTGAWDERGVDGLESRGLDVAGVFHAPRIVADATEVIVEDAVVNGDHLLEALETVWTTFGAARRRSELNGDERPSRPVDETNARLWWRRAVAAVHRDRHRTLLKWREAVALARLRAEYVGLAAAAGGRGPRVAEIEASTPLRALLAFRDDEEGEDDPPNKQHPPILRFKGLEVRWGRLRTVGFDAVVFDGSALVLANEDKKIRLEFKQPLRLEILRELHVCLDDAEVAALKEAAARLARFPPYTTRPRPFSIIVDSRGPITATLGSIATLRAARIEANTVADLCVRRGDDEIRVPEATLDSRRHVVAPEVIVVAARGARAVLSDVETADGLVVVASRGCLSLDDDDDDQAGVQNPAAAGGKCRVVATRLEASCFLDYVKVATVRVLREDAVVLSGTSLELSYSSGEDDASTIIEVAPTTLRGRAAEVTRLFFAGGDNKSKGTRRRGREKVVVDCAALDLVLEDETPLSDVDLDASPETPPLALTVSALSVVVVDRGAVEVSVGSLRAGGTTVSARLLIEDRETNIRVDEASAYVDDPTLKLAAAVARVVEAISAAISSSSGVLRVAAPLIKVARGDLRAEVTGLSSTRRPGNEILMEARVALSRKALLLAPTRIRLERGNILRVEGPVNAYASRSDFEALEATAAAFRVLGSGKGFGGYSAQVRGAVRFVLCEGGDPVAMPCVAVAVDDPILDGRPQKTTLTLGVADVGVYDAMTETWHSVLARPVTLNAQLVDFSDLRVCLGKLDLALDARLAAAVSRLRRRRNEDEDKDVESAPARVLVRNACGATLEVGGVCCLEPGAAAVPRDVEVGPERDGAPLAPLRVNNNLAVPVPRRVFSSSTNHRRDSSVEVGGGLAAEYDVSRGGGGGVAITLRSARRVSTRCREPLECRIDGRESREFRAPFDVPPTVSPTARLSVARGDGPFVDCCAVGDIGKGRAGRGAGLCWFHATEGASGACVVCPEQRLANRLCRRIRVATANRWPRSRDDYAAVYDLAPSETCDLSSSSRFWCLRVDGYDRQSDWVDVVSVLLPDARPGAAQDEASAPRFSVSDTLVAELARAAESSSSPDERRAGVVDLELRCALVCVDRDTSLGLDFLGRTEALNAAAVSSRPDDLPRAKMLDLAPYASLVVEATRLRERREPRPPRSTPFVPLSDGGRVALVPKMGSLVEIGYYEKFVGRQRHLVFVPRIAISHRAASAAQFDLVARQAGDHEQQHQQILARARHAGPIAPFYWARARAPFAIQLAFLAGRDEKLLNWTDPIPARALETTSTTTTLFLEGASFFLGKGAKIRVDRNSDRATIEVVACDAPPRKPKPNSFRLSLRAQVESLRAKFAGLDLDVPRGATLDLATSPESSKCSLDLKALRLADAVRRAVAFATSRGDSSSLRATFRVKTPDDAHRGTLSGAVDLGNAALSLSEAAVWRLVDAARNVRDACDWEGETDDPKTYDVDVVSLSAFSLSPATLLPDAAARRQLSKSLDPDATLSKIAIGCLAAFPKLSIENAVLDFDRCELRRVSALAIPELAARVADAYAAQLKHRWWSLASSLSLASVPSPPSSSSSDSDAYAVFVRARGPLGLVIAWREVDGAPAVADRKPPASRDLDLALRDVSVGDTLLSINGVPAAAHAAEDLVKAMLNRPLNLRFSKRKPRLVELLVPKTEPSLGFTVERARGHLVVTDVRTPSVLSRANVNPGARLLALNGIDLQHTQLDDLTHLCRRLSNTDRHLLLDLSSID</sequence>
<comment type="caution">
    <text evidence="3">The sequence shown here is derived from an EMBL/GenBank/DDBJ whole genome shotgun (WGS) entry which is preliminary data.</text>
</comment>
<feature type="domain" description="PDZ" evidence="2">
    <location>
        <begin position="1875"/>
        <end position="1938"/>
    </location>
</feature>
<evidence type="ECO:0000313" key="4">
    <source>
        <dbReference type="Proteomes" id="UP001230188"/>
    </source>
</evidence>
<protein>
    <recommendedName>
        <fullName evidence="2">PDZ domain-containing protein</fullName>
    </recommendedName>
</protein>
<dbReference type="Gene3D" id="2.30.42.10">
    <property type="match status" value="1"/>
</dbReference>
<evidence type="ECO:0000313" key="3">
    <source>
        <dbReference type="EMBL" id="KAJ8604056.1"/>
    </source>
</evidence>
<dbReference type="SUPFAM" id="SSF50156">
    <property type="entry name" value="PDZ domain-like"/>
    <property type="match status" value="1"/>
</dbReference>
<dbReference type="Proteomes" id="UP001230188">
    <property type="component" value="Unassembled WGS sequence"/>
</dbReference>
<dbReference type="EMBL" id="JAQMWT010000340">
    <property type="protein sequence ID" value="KAJ8604056.1"/>
    <property type="molecule type" value="Genomic_DNA"/>
</dbReference>
<organism evidence="3 4">
    <name type="scientific">Chrysophaeum taylorii</name>
    <dbReference type="NCBI Taxonomy" id="2483200"/>
    <lineage>
        <taxon>Eukaryota</taxon>
        <taxon>Sar</taxon>
        <taxon>Stramenopiles</taxon>
        <taxon>Ochrophyta</taxon>
        <taxon>Pelagophyceae</taxon>
        <taxon>Pelagomonadales</taxon>
        <taxon>Pelagomonadaceae</taxon>
        <taxon>Chrysophaeum</taxon>
    </lineage>
</organism>
<dbReference type="InterPro" id="IPR001478">
    <property type="entry name" value="PDZ"/>
</dbReference>
<evidence type="ECO:0000256" key="1">
    <source>
        <dbReference type="SAM" id="MobiDB-lite"/>
    </source>
</evidence>
<accession>A0AAD7UFB9</accession>
<feature type="compositionally biased region" description="Low complexity" evidence="1">
    <location>
        <begin position="1"/>
        <end position="11"/>
    </location>
</feature>
<feature type="region of interest" description="Disordered" evidence="1">
    <location>
        <begin position="1"/>
        <end position="30"/>
    </location>
</feature>
<proteinExistence type="predicted"/>